<reference evidence="1 2" key="1">
    <citation type="journal article" date="2016" name="Nat. Commun.">
        <title>Thousands of microbial genomes shed light on interconnected biogeochemical processes in an aquifer system.</title>
        <authorList>
            <person name="Anantharaman K."/>
            <person name="Brown C.T."/>
            <person name="Hug L.A."/>
            <person name="Sharon I."/>
            <person name="Castelle C.J."/>
            <person name="Probst A.J."/>
            <person name="Thomas B.C."/>
            <person name="Singh A."/>
            <person name="Wilkins M.J."/>
            <person name="Karaoz U."/>
            <person name="Brodie E.L."/>
            <person name="Williams K.H."/>
            <person name="Hubbard S.S."/>
            <person name="Banfield J.F."/>
        </authorList>
    </citation>
    <scope>NUCLEOTIDE SEQUENCE [LARGE SCALE GENOMIC DNA]</scope>
</reference>
<dbReference type="Proteomes" id="UP000179118">
    <property type="component" value="Unassembled WGS sequence"/>
</dbReference>
<evidence type="ECO:0000313" key="1">
    <source>
        <dbReference type="EMBL" id="OHA80797.1"/>
    </source>
</evidence>
<organism evidence="1 2">
    <name type="scientific">Candidatus Yonathbacteria bacterium RIFCSPHIGHO2_02_FULL_44_14</name>
    <dbReference type="NCBI Taxonomy" id="1802724"/>
    <lineage>
        <taxon>Bacteria</taxon>
        <taxon>Candidatus Yonathiibacteriota</taxon>
    </lineage>
</organism>
<name>A0A1G2S729_9BACT</name>
<comment type="caution">
    <text evidence="1">The sequence shown here is derived from an EMBL/GenBank/DDBJ whole genome shotgun (WGS) entry which is preliminary data.</text>
</comment>
<dbReference type="EMBL" id="MHUT01000014">
    <property type="protein sequence ID" value="OHA80797.1"/>
    <property type="molecule type" value="Genomic_DNA"/>
</dbReference>
<evidence type="ECO:0000313" key="2">
    <source>
        <dbReference type="Proteomes" id="UP000179118"/>
    </source>
</evidence>
<sequence>MAYNAGLHDTHFRGNVLKDNLKENVMSTKYVPMKIGQIAGILQEHRVLICDDFVLSEIYSRIVKATVMFEAKLRSRNIHLTMLDFWATDLPDSILEIFEKLKTEFNTRHNIMLPDPM</sequence>
<protein>
    <submittedName>
        <fullName evidence="1">Uncharacterized protein</fullName>
    </submittedName>
</protein>
<proteinExistence type="predicted"/>
<dbReference type="AlphaFoldDB" id="A0A1G2S729"/>
<accession>A0A1G2S729</accession>
<gene>
    <name evidence="1" type="ORF">A3D51_01550</name>
</gene>